<gene>
    <name evidence="2" type="ORF">N7537_010942</name>
</gene>
<dbReference type="Proteomes" id="UP001213799">
    <property type="component" value="Unassembled WGS sequence"/>
</dbReference>
<dbReference type="PANTHER" id="PTHR34502">
    <property type="entry name" value="DUF6594 DOMAIN-CONTAINING PROTEIN-RELATED"/>
    <property type="match status" value="1"/>
</dbReference>
<reference evidence="2" key="2">
    <citation type="submission" date="2023-01" db="EMBL/GenBank/DDBJ databases">
        <authorList>
            <person name="Petersen C."/>
        </authorList>
    </citation>
    <scope>NUCLEOTIDE SEQUENCE</scope>
    <source>
        <strain evidence="2">IBT 12815</strain>
    </source>
</reference>
<evidence type="ECO:0000259" key="1">
    <source>
        <dbReference type="Pfam" id="PF20237"/>
    </source>
</evidence>
<dbReference type="Pfam" id="PF20237">
    <property type="entry name" value="DUF6594"/>
    <property type="match status" value="1"/>
</dbReference>
<dbReference type="AlphaFoldDB" id="A0AAD6DMC3"/>
<accession>A0AAD6DMC3</accession>
<feature type="domain" description="DUF6594" evidence="1">
    <location>
        <begin position="19"/>
        <end position="81"/>
    </location>
</feature>
<dbReference type="GeneID" id="81592238"/>
<proteinExistence type="predicted"/>
<dbReference type="PANTHER" id="PTHR34502:SF4">
    <property type="entry name" value="DUF6594 DOMAIN-CONTAINING PROTEIN"/>
    <property type="match status" value="1"/>
</dbReference>
<evidence type="ECO:0000313" key="3">
    <source>
        <dbReference type="Proteomes" id="UP001213799"/>
    </source>
</evidence>
<dbReference type="InterPro" id="IPR046529">
    <property type="entry name" value="DUF6594"/>
</dbReference>
<reference evidence="2" key="1">
    <citation type="journal article" date="2023" name="IMA Fungus">
        <title>Comparative genomic study of the Penicillium genus elucidates a diverse pangenome and 15 lateral gene transfer events.</title>
        <authorList>
            <person name="Petersen C."/>
            <person name="Sorensen T."/>
            <person name="Nielsen M.R."/>
            <person name="Sondergaard T.E."/>
            <person name="Sorensen J.L."/>
            <person name="Fitzpatrick D.A."/>
            <person name="Frisvad J.C."/>
            <person name="Nielsen K.L."/>
        </authorList>
    </citation>
    <scope>NUCLEOTIDE SEQUENCE</scope>
    <source>
        <strain evidence="2">IBT 12815</strain>
    </source>
</reference>
<evidence type="ECO:0000313" key="2">
    <source>
        <dbReference type="EMBL" id="KAJ5588264.1"/>
    </source>
</evidence>
<comment type="caution">
    <text evidence="2">The sequence shown here is derived from an EMBL/GenBank/DDBJ whole genome shotgun (WGS) entry which is preliminary data.</text>
</comment>
<protein>
    <recommendedName>
        <fullName evidence="1">DUF6594 domain-containing protein</fullName>
    </recommendedName>
</protein>
<organism evidence="2 3">
    <name type="scientific">Penicillium hordei</name>
    <dbReference type="NCBI Taxonomy" id="40994"/>
    <lineage>
        <taxon>Eukaryota</taxon>
        <taxon>Fungi</taxon>
        <taxon>Dikarya</taxon>
        <taxon>Ascomycota</taxon>
        <taxon>Pezizomycotina</taxon>
        <taxon>Eurotiomycetes</taxon>
        <taxon>Eurotiomycetidae</taxon>
        <taxon>Eurotiales</taxon>
        <taxon>Aspergillaceae</taxon>
        <taxon>Penicillium</taxon>
    </lineage>
</organism>
<dbReference type="EMBL" id="JAQJAE010000006">
    <property type="protein sequence ID" value="KAJ5588264.1"/>
    <property type="molecule type" value="Genomic_DNA"/>
</dbReference>
<sequence length="83" mass="9336">MAESLGLDSAGLGNVCDGYPALAGWIGRDPDGETLVFRRFRKLSARNVLHLQTRFIQLEQKIEEFDDEVRGSTDLDARQASRR</sequence>
<dbReference type="RefSeq" id="XP_056747283.1">
    <property type="nucleotide sequence ID" value="XM_056901996.1"/>
</dbReference>
<keyword evidence="3" id="KW-1185">Reference proteome</keyword>
<name>A0AAD6DMC3_9EURO</name>